<evidence type="ECO:0000313" key="3">
    <source>
        <dbReference type="Proteomes" id="UP001451606"/>
    </source>
</evidence>
<sequence length="148" mass="17283">MDIDENSLYDLMSQFHTIGDSDYGGLGSREEATLVGYIYGIFTHSRNSEIEIDKEGRKVFRFGRFYYVVWFDDFSQEEDETDETEEEKSDIFEVELESIYDEDDDEDEDDEEDPDDEDELDEDTLLPVAIDGPFTIDEIRNLVKKGII</sequence>
<organism evidence="2 3">
    <name type="scientific">Oxyplasma meridianum</name>
    <dbReference type="NCBI Taxonomy" id="3073602"/>
    <lineage>
        <taxon>Archaea</taxon>
        <taxon>Methanobacteriati</taxon>
        <taxon>Thermoplasmatota</taxon>
        <taxon>Thermoplasmata</taxon>
        <taxon>Thermoplasmatales</taxon>
        <taxon>Thermoplasmataceae</taxon>
        <taxon>Oxyplasma</taxon>
    </lineage>
</organism>
<dbReference type="RefSeq" id="WP_393971077.1">
    <property type="nucleotide sequence ID" value="NZ_CP133772.1"/>
</dbReference>
<feature type="compositionally biased region" description="Acidic residues" evidence="1">
    <location>
        <begin position="76"/>
        <end position="124"/>
    </location>
</feature>
<feature type="region of interest" description="Disordered" evidence="1">
    <location>
        <begin position="76"/>
        <end position="129"/>
    </location>
</feature>
<protein>
    <submittedName>
        <fullName evidence="2">Uncharacterized protein</fullName>
    </submittedName>
</protein>
<name>A0AAX4NJ19_9ARCH</name>
<reference evidence="2 3" key="1">
    <citation type="submission" date="2023-09" db="EMBL/GenBank/DDBJ databases">
        <authorList>
            <person name="Golyshina O.V."/>
            <person name="Lunev E.A."/>
            <person name="Bargiela R."/>
            <person name="Gaines M.C."/>
            <person name="Daum B."/>
            <person name="Bale N.J."/>
            <person name="Koenen M."/>
            <person name="Sinninghe Damst J.S."/>
            <person name="Yakimov M."/>
            <person name="Golyshin P.N."/>
        </authorList>
    </citation>
    <scope>NUCLEOTIDE SEQUENCE [LARGE SCALE GENOMIC DNA]</scope>
    <source>
        <strain evidence="2 3">M1</strain>
    </source>
</reference>
<dbReference type="AlphaFoldDB" id="A0AAX4NJ19"/>
<dbReference type="GeneID" id="95968065"/>
<dbReference type="KEGG" id="omr:OXIME_001328"/>
<proteinExistence type="predicted"/>
<dbReference type="EMBL" id="CP133772">
    <property type="protein sequence ID" value="WYY00745.1"/>
    <property type="molecule type" value="Genomic_DNA"/>
</dbReference>
<dbReference type="Proteomes" id="UP001451606">
    <property type="component" value="Chromosome"/>
</dbReference>
<keyword evidence="3" id="KW-1185">Reference proteome</keyword>
<evidence type="ECO:0000256" key="1">
    <source>
        <dbReference type="SAM" id="MobiDB-lite"/>
    </source>
</evidence>
<accession>A0AAX4NJ19</accession>
<evidence type="ECO:0000313" key="2">
    <source>
        <dbReference type="EMBL" id="WYY00745.1"/>
    </source>
</evidence>
<gene>
    <name evidence="2" type="ORF">OXIME_001328</name>
</gene>